<organism evidence="1 2">
    <name type="scientific">Hymenobacter arizonensis</name>
    <name type="common">Siccationidurans arizonensis</name>
    <dbReference type="NCBI Taxonomy" id="1227077"/>
    <lineage>
        <taxon>Bacteria</taxon>
        <taxon>Pseudomonadati</taxon>
        <taxon>Bacteroidota</taxon>
        <taxon>Cytophagia</taxon>
        <taxon>Cytophagales</taxon>
        <taxon>Hymenobacteraceae</taxon>
        <taxon>Hymenobacter</taxon>
    </lineage>
</organism>
<dbReference type="Proteomes" id="UP000199029">
    <property type="component" value="Unassembled WGS sequence"/>
</dbReference>
<dbReference type="OrthoDB" id="9808813at2"/>
<evidence type="ECO:0000313" key="2">
    <source>
        <dbReference type="Proteomes" id="UP000199029"/>
    </source>
</evidence>
<reference evidence="2" key="1">
    <citation type="submission" date="2016-10" db="EMBL/GenBank/DDBJ databases">
        <authorList>
            <person name="Varghese N."/>
            <person name="Submissions S."/>
        </authorList>
    </citation>
    <scope>NUCLEOTIDE SEQUENCE [LARGE SCALE GENOMIC DNA]</scope>
    <source>
        <strain evidence="2">OR362-8,ATCC BAA-1266,JCM 13504</strain>
    </source>
</reference>
<dbReference type="RefSeq" id="WP_092673421.1">
    <property type="nucleotide sequence ID" value="NZ_FOXS01000003.1"/>
</dbReference>
<accession>A0A1I5YW61</accession>
<dbReference type="EMBL" id="FOXS01000003">
    <property type="protein sequence ID" value="SFQ48511.1"/>
    <property type="molecule type" value="Genomic_DNA"/>
</dbReference>
<gene>
    <name evidence="1" type="ORF">SAMN04515668_2495</name>
</gene>
<protein>
    <submittedName>
        <fullName evidence="1">Uncharacterized protein</fullName>
    </submittedName>
</protein>
<keyword evidence="2" id="KW-1185">Reference proteome</keyword>
<name>A0A1I5YW61_HYMAR</name>
<proteinExistence type="predicted"/>
<evidence type="ECO:0000313" key="1">
    <source>
        <dbReference type="EMBL" id="SFQ48511.1"/>
    </source>
</evidence>
<dbReference type="AlphaFoldDB" id="A0A1I5YW61"/>
<sequence length="65" mass="6829">MPALRVWAGLAGVAEGKGGEGQLSLLAPDNRERAARLTQQLDALKQRLGNGSVQVATALGEDFVR</sequence>